<organism evidence="6 7">
    <name type="scientific">Ricinus communis</name>
    <name type="common">Castor bean</name>
    <dbReference type="NCBI Taxonomy" id="3988"/>
    <lineage>
        <taxon>Eukaryota</taxon>
        <taxon>Viridiplantae</taxon>
        <taxon>Streptophyta</taxon>
        <taxon>Embryophyta</taxon>
        <taxon>Tracheophyta</taxon>
        <taxon>Spermatophyta</taxon>
        <taxon>Magnoliopsida</taxon>
        <taxon>eudicotyledons</taxon>
        <taxon>Gunneridae</taxon>
        <taxon>Pentapetalae</taxon>
        <taxon>rosids</taxon>
        <taxon>fabids</taxon>
        <taxon>Malpighiales</taxon>
        <taxon>Euphorbiaceae</taxon>
        <taxon>Acalyphoideae</taxon>
        <taxon>Acalypheae</taxon>
        <taxon>Ricinus</taxon>
    </lineage>
</organism>
<evidence type="ECO:0000259" key="5">
    <source>
        <dbReference type="SMART" id="SM00336"/>
    </source>
</evidence>
<dbReference type="AlphaFoldDB" id="B9S9P7"/>
<keyword evidence="2" id="KW-0863">Zinc-finger</keyword>
<evidence type="ECO:0000313" key="6">
    <source>
        <dbReference type="EMBL" id="EEF39678.1"/>
    </source>
</evidence>
<dbReference type="KEGG" id="rcu:8266930"/>
<dbReference type="STRING" id="3988.B9S9P7"/>
<sequence length="191" mass="20722">MKKCELCKYPAKTYCEFDEASLCWGCDAKVHGANFLVARHTRTLLCRSCQSLTPWKASGSRLGCIVSVCDVCANDANRKEDEKEEESEAALDSVGDGDNQVVPWPSSTALPPPASSSSRTSSQQFCASDTIKSLKRTREGPTDLRYPLQEDGMTGAGGGGSGGDEEVNSVVDYSLKERRIEANNGKIIKRF</sequence>
<dbReference type="CDD" id="cd19821">
    <property type="entry name" value="Bbox1_BBX-like"/>
    <property type="match status" value="1"/>
</dbReference>
<dbReference type="GO" id="GO:0008270">
    <property type="term" value="F:zinc ion binding"/>
    <property type="evidence" value="ECO:0007669"/>
    <property type="project" value="UniProtKB-KW"/>
</dbReference>
<dbReference type="EMBL" id="EQ973898">
    <property type="protein sequence ID" value="EEF39678.1"/>
    <property type="molecule type" value="Genomic_DNA"/>
</dbReference>
<dbReference type="FunCoup" id="B9S9P7">
    <property type="interactions" value="16"/>
</dbReference>
<proteinExistence type="predicted"/>
<dbReference type="PANTHER" id="PTHR31717">
    <property type="entry name" value="ZINC FINGER PROTEIN CONSTANS-LIKE 10"/>
    <property type="match status" value="1"/>
</dbReference>
<evidence type="ECO:0000313" key="7">
    <source>
        <dbReference type="Proteomes" id="UP000008311"/>
    </source>
</evidence>
<dbReference type="Pfam" id="PF00643">
    <property type="entry name" value="zf-B_box"/>
    <property type="match status" value="1"/>
</dbReference>
<evidence type="ECO:0000256" key="2">
    <source>
        <dbReference type="ARBA" id="ARBA00022771"/>
    </source>
</evidence>
<dbReference type="InParanoid" id="B9S9P7"/>
<feature type="domain" description="B box-type" evidence="5">
    <location>
        <begin position="1"/>
        <end position="45"/>
    </location>
</feature>
<name>B9S9P7_RICCO</name>
<keyword evidence="7" id="KW-1185">Reference proteome</keyword>
<gene>
    <name evidence="6" type="ORF">RCOM_0506950</name>
</gene>
<feature type="compositionally biased region" description="Low complexity" evidence="4">
    <location>
        <begin position="103"/>
        <end position="122"/>
    </location>
</feature>
<reference evidence="7" key="1">
    <citation type="journal article" date="2010" name="Nat. Biotechnol.">
        <title>Draft genome sequence of the oilseed species Ricinus communis.</title>
        <authorList>
            <person name="Chan A.P."/>
            <person name="Crabtree J."/>
            <person name="Zhao Q."/>
            <person name="Lorenzi H."/>
            <person name="Orvis J."/>
            <person name="Puiu D."/>
            <person name="Melake-Berhan A."/>
            <person name="Jones K.M."/>
            <person name="Redman J."/>
            <person name="Chen G."/>
            <person name="Cahoon E.B."/>
            <person name="Gedil M."/>
            <person name="Stanke M."/>
            <person name="Haas B.J."/>
            <person name="Wortman J.R."/>
            <person name="Fraser-Liggett C.M."/>
            <person name="Ravel J."/>
            <person name="Rabinowicz P.D."/>
        </authorList>
    </citation>
    <scope>NUCLEOTIDE SEQUENCE [LARGE SCALE GENOMIC DNA]</scope>
    <source>
        <strain evidence="7">cv. Hale</strain>
    </source>
</reference>
<dbReference type="InterPro" id="IPR000315">
    <property type="entry name" value="Znf_B-box"/>
</dbReference>
<protein>
    <recommendedName>
        <fullName evidence="5">B box-type domain-containing protein</fullName>
    </recommendedName>
</protein>
<evidence type="ECO:0000256" key="4">
    <source>
        <dbReference type="SAM" id="MobiDB-lite"/>
    </source>
</evidence>
<dbReference type="InterPro" id="IPR049808">
    <property type="entry name" value="CONSTANS-like_Bbox1"/>
</dbReference>
<accession>B9S9P7</accession>
<keyword evidence="3" id="KW-0862">Zinc</keyword>
<dbReference type="OrthoDB" id="153872at2759"/>
<dbReference type="Proteomes" id="UP000008311">
    <property type="component" value="Unassembled WGS sequence"/>
</dbReference>
<evidence type="ECO:0000256" key="3">
    <source>
        <dbReference type="ARBA" id="ARBA00022833"/>
    </source>
</evidence>
<dbReference type="eggNOG" id="ENOG502S0GS">
    <property type="taxonomic scope" value="Eukaryota"/>
</dbReference>
<keyword evidence="1" id="KW-0479">Metal-binding</keyword>
<dbReference type="PANTHER" id="PTHR31717:SF60">
    <property type="entry name" value="B-BOX TYPE ZINC FINGER FAMILY PROTEIN"/>
    <property type="match status" value="1"/>
</dbReference>
<feature type="region of interest" description="Disordered" evidence="4">
    <location>
        <begin position="80"/>
        <end position="167"/>
    </location>
</feature>
<evidence type="ECO:0000256" key="1">
    <source>
        <dbReference type="ARBA" id="ARBA00022723"/>
    </source>
</evidence>
<dbReference type="SMART" id="SM00336">
    <property type="entry name" value="BBOX"/>
    <property type="match status" value="1"/>
</dbReference>